<dbReference type="AlphaFoldDB" id="A0A1C3XEJ5"/>
<dbReference type="InterPro" id="IPR036237">
    <property type="entry name" value="Xyl_isomerase-like_sf"/>
</dbReference>
<dbReference type="RefSeq" id="WP_085972403.1">
    <property type="nucleotide sequence ID" value="NZ_FMAE01000012.1"/>
</dbReference>
<protein>
    <submittedName>
        <fullName evidence="2">Hexulose-6-phosphate isomerase</fullName>
    </submittedName>
</protein>
<gene>
    <name evidence="2" type="ORF">GA0061099_1012121</name>
</gene>
<dbReference type="Gene3D" id="3.20.20.150">
    <property type="entry name" value="Divalent-metal-dependent TIM barrel enzymes"/>
    <property type="match status" value="1"/>
</dbReference>
<name>A0A1C3XEJ5_9BRAD</name>
<dbReference type="SUPFAM" id="SSF51658">
    <property type="entry name" value="Xylose isomerase-like"/>
    <property type="match status" value="1"/>
</dbReference>
<feature type="domain" description="Xylose isomerase-like TIM barrel" evidence="1">
    <location>
        <begin position="37"/>
        <end position="257"/>
    </location>
</feature>
<evidence type="ECO:0000313" key="3">
    <source>
        <dbReference type="Proteomes" id="UP000183174"/>
    </source>
</evidence>
<keyword evidence="2" id="KW-0413">Isomerase</keyword>
<dbReference type="Pfam" id="PF01261">
    <property type="entry name" value="AP_endonuc_2"/>
    <property type="match status" value="1"/>
</dbReference>
<accession>A0A1C3XEJ5</accession>
<dbReference type="Proteomes" id="UP000183174">
    <property type="component" value="Unassembled WGS sequence"/>
</dbReference>
<dbReference type="PANTHER" id="PTHR12110">
    <property type="entry name" value="HYDROXYPYRUVATE ISOMERASE"/>
    <property type="match status" value="1"/>
</dbReference>
<sequence>MTATLERIGFMQGRLSALVDGKIQAFPWNEWREEFPRAKALGLTRMEWTIDQERLRENPLMTEPGQQEILTLARENGVRIPSLTGDCFMQAPFWKVDAVVRDALVNDLDLLIAACSRIGIAFIVVPLVDNGKIERESESDTLKRVLIARREQLVRQNVKIVFESDLPPRDLARFMEAFPAEVFGINYDSGNSASLGYDSAEEIEAYAPRILNVHVKDRVRGGTTVPLGTGNADLAKTIRLIERSGYRGQYILQTARAGDGDHAGALATYRNMTVRWIEDAAR</sequence>
<evidence type="ECO:0000259" key="1">
    <source>
        <dbReference type="Pfam" id="PF01261"/>
    </source>
</evidence>
<dbReference type="EMBL" id="FMAE01000012">
    <property type="protein sequence ID" value="SCB50555.1"/>
    <property type="molecule type" value="Genomic_DNA"/>
</dbReference>
<reference evidence="2 3" key="1">
    <citation type="submission" date="2016-08" db="EMBL/GenBank/DDBJ databases">
        <authorList>
            <person name="Seilhamer J.J."/>
        </authorList>
    </citation>
    <scope>NUCLEOTIDE SEQUENCE [LARGE SCALE GENOMIC DNA]</scope>
    <source>
        <strain evidence="2 3">CCBAU 10071</strain>
    </source>
</reference>
<evidence type="ECO:0000313" key="2">
    <source>
        <dbReference type="EMBL" id="SCB50555.1"/>
    </source>
</evidence>
<proteinExistence type="predicted"/>
<dbReference type="PANTHER" id="PTHR12110:SF53">
    <property type="entry name" value="BLR5974 PROTEIN"/>
    <property type="match status" value="1"/>
</dbReference>
<organism evidence="2 3">
    <name type="scientific">Bradyrhizobium yuanmingense</name>
    <dbReference type="NCBI Taxonomy" id="108015"/>
    <lineage>
        <taxon>Bacteria</taxon>
        <taxon>Pseudomonadati</taxon>
        <taxon>Pseudomonadota</taxon>
        <taxon>Alphaproteobacteria</taxon>
        <taxon>Hyphomicrobiales</taxon>
        <taxon>Nitrobacteraceae</taxon>
        <taxon>Bradyrhizobium</taxon>
    </lineage>
</organism>
<dbReference type="GO" id="GO:0016853">
    <property type="term" value="F:isomerase activity"/>
    <property type="evidence" value="ECO:0007669"/>
    <property type="project" value="UniProtKB-KW"/>
</dbReference>
<dbReference type="InterPro" id="IPR013022">
    <property type="entry name" value="Xyl_isomerase-like_TIM-brl"/>
</dbReference>
<dbReference type="InterPro" id="IPR050312">
    <property type="entry name" value="IolE/XylAMocC-like"/>
</dbReference>